<evidence type="ECO:0000259" key="1">
    <source>
        <dbReference type="Pfam" id="PF24731"/>
    </source>
</evidence>
<gene>
    <name evidence="2" type="ORF">A5792_30750</name>
</gene>
<accession>A0A1A0QRP9</accession>
<dbReference type="EMBL" id="LZSO01000041">
    <property type="protein sequence ID" value="OBB24184.1"/>
    <property type="molecule type" value="Genomic_DNA"/>
</dbReference>
<sequence length="90" mass="10233">MHEEAPMQLQWVLEGFHPETEELVQEYTLPRVDADAIRRILNVPNGIPIEPFDFDVPDIDAAHALAKFADAPVTMDPAINYQLGCYREEP</sequence>
<comment type="caution">
    <text evidence="2">The sequence shown here is derived from an EMBL/GenBank/DDBJ whole genome shotgun (WGS) entry which is preliminary data.</text>
</comment>
<protein>
    <recommendedName>
        <fullName evidence="1">DUF7683 domain-containing protein</fullName>
    </recommendedName>
</protein>
<reference evidence="3" key="1">
    <citation type="submission" date="2016-06" db="EMBL/GenBank/DDBJ databases">
        <authorList>
            <person name="Sutton G."/>
            <person name="Brinkac L."/>
            <person name="Sanka R."/>
            <person name="Adams M."/>
            <person name="Lau E."/>
            <person name="Mehaffy C."/>
            <person name="Tameris M."/>
            <person name="Hatherill M."/>
            <person name="Hanekom W."/>
            <person name="Mahomed H."/>
            <person name="Mcshane H."/>
        </authorList>
    </citation>
    <scope>NUCLEOTIDE SEQUENCE [LARGE SCALE GENOMIC DNA]</scope>
    <source>
        <strain evidence="3">852002-51209_SCH5440388</strain>
    </source>
</reference>
<name>A0A1A0QRP9_MYCPR</name>
<evidence type="ECO:0000313" key="3">
    <source>
        <dbReference type="Proteomes" id="UP000093902"/>
    </source>
</evidence>
<evidence type="ECO:0000313" key="2">
    <source>
        <dbReference type="EMBL" id="OBB24184.1"/>
    </source>
</evidence>
<organism evidence="2 3">
    <name type="scientific">Mycolicibacterium peregrinum</name>
    <name type="common">Mycobacterium peregrinum</name>
    <dbReference type="NCBI Taxonomy" id="43304"/>
    <lineage>
        <taxon>Bacteria</taxon>
        <taxon>Bacillati</taxon>
        <taxon>Actinomycetota</taxon>
        <taxon>Actinomycetes</taxon>
        <taxon>Mycobacteriales</taxon>
        <taxon>Mycobacteriaceae</taxon>
        <taxon>Mycolicibacterium</taxon>
    </lineage>
</organism>
<proteinExistence type="predicted"/>
<dbReference type="AlphaFoldDB" id="A0A1A0QRP9"/>
<dbReference type="InterPro" id="IPR056100">
    <property type="entry name" value="DUF7683"/>
</dbReference>
<feature type="domain" description="DUF7683" evidence="1">
    <location>
        <begin position="10"/>
        <end position="83"/>
    </location>
</feature>
<dbReference type="Pfam" id="PF24731">
    <property type="entry name" value="DUF7683"/>
    <property type="match status" value="1"/>
</dbReference>
<dbReference type="Proteomes" id="UP000093902">
    <property type="component" value="Unassembled WGS sequence"/>
</dbReference>